<evidence type="ECO:0000256" key="2">
    <source>
        <dbReference type="SAM" id="SignalP"/>
    </source>
</evidence>
<keyword evidence="4" id="KW-1185">Reference proteome</keyword>
<proteinExistence type="predicted"/>
<dbReference type="OrthoDB" id="8252475at2"/>
<accession>A0A0R3M0D5</accession>
<protein>
    <recommendedName>
        <fullName evidence="5">Secreted protein</fullName>
    </recommendedName>
</protein>
<reference evidence="3 4" key="1">
    <citation type="submission" date="2014-03" db="EMBL/GenBank/DDBJ databases">
        <title>Bradyrhizobium valentinum sp. nov., isolated from effective nodules of Lupinus mariae-josephae, a lupine endemic of basic-lime soils in Eastern Spain.</title>
        <authorList>
            <person name="Duran D."/>
            <person name="Rey L."/>
            <person name="Navarro A."/>
            <person name="Busquets A."/>
            <person name="Imperial J."/>
            <person name="Ruiz-Argueso T."/>
        </authorList>
    </citation>
    <scope>NUCLEOTIDE SEQUENCE [LARGE SCALE GENOMIC DNA]</scope>
    <source>
        <strain evidence="3 4">PAC68</strain>
    </source>
</reference>
<evidence type="ECO:0008006" key="5">
    <source>
        <dbReference type="Google" id="ProtNLM"/>
    </source>
</evidence>
<feature type="compositionally biased region" description="Low complexity" evidence="1">
    <location>
        <begin position="20"/>
        <end position="43"/>
    </location>
</feature>
<evidence type="ECO:0000313" key="4">
    <source>
        <dbReference type="Proteomes" id="UP000050863"/>
    </source>
</evidence>
<dbReference type="Proteomes" id="UP000050863">
    <property type="component" value="Unassembled WGS sequence"/>
</dbReference>
<dbReference type="RefSeq" id="WP_057834057.1">
    <property type="nucleotide sequence ID" value="NZ_LLXZ01000022.1"/>
</dbReference>
<keyword evidence="2" id="KW-0732">Signal</keyword>
<name>A0A0R3M0D5_9BRAD</name>
<feature type="chain" id="PRO_5006443555" description="Secreted protein" evidence="2">
    <location>
        <begin position="21"/>
        <end position="95"/>
    </location>
</feature>
<sequence length="95" mass="9255">MNRVAATILATVMGVSAASAQTAAGSADMQETACTTTSPSATTGHGEEKTPNSQTVGKSAVLPDAGGANSAAPTVQSGNKPLKVSPDCPPDSTPK</sequence>
<dbReference type="AlphaFoldDB" id="A0A0R3M0D5"/>
<evidence type="ECO:0000313" key="3">
    <source>
        <dbReference type="EMBL" id="KRR13687.1"/>
    </source>
</evidence>
<evidence type="ECO:0000256" key="1">
    <source>
        <dbReference type="SAM" id="MobiDB-lite"/>
    </source>
</evidence>
<feature type="region of interest" description="Disordered" evidence="1">
    <location>
        <begin position="20"/>
        <end position="95"/>
    </location>
</feature>
<dbReference type="EMBL" id="LLXZ01000022">
    <property type="protein sequence ID" value="KRR13687.1"/>
    <property type="molecule type" value="Genomic_DNA"/>
</dbReference>
<gene>
    <name evidence="3" type="ORF">CQ12_17490</name>
</gene>
<feature type="signal peptide" evidence="2">
    <location>
        <begin position="1"/>
        <end position="20"/>
    </location>
</feature>
<comment type="caution">
    <text evidence="3">The sequence shown here is derived from an EMBL/GenBank/DDBJ whole genome shotgun (WGS) entry which is preliminary data.</text>
</comment>
<organism evidence="3 4">
    <name type="scientific">Bradyrhizobium jicamae</name>
    <dbReference type="NCBI Taxonomy" id="280332"/>
    <lineage>
        <taxon>Bacteria</taxon>
        <taxon>Pseudomonadati</taxon>
        <taxon>Pseudomonadota</taxon>
        <taxon>Alphaproteobacteria</taxon>
        <taxon>Hyphomicrobiales</taxon>
        <taxon>Nitrobacteraceae</taxon>
        <taxon>Bradyrhizobium</taxon>
    </lineage>
</organism>
<dbReference type="STRING" id="280332.CQ12_17490"/>